<name>A0ABR4ETM1_9PEZI</name>
<evidence type="ECO:0000313" key="4">
    <source>
        <dbReference type="EMBL" id="KAL2285786.1"/>
    </source>
</evidence>
<sequence length="589" mass="66645">MSGLEVAGLVLGAFPIAIEVLGRYKEVARRLGFWYKIATDHKKCDSQLKFHQLVYVSNLKKLLLPLAGLDDARIDELLDNPGGKSWTEARTAENLEKRLGDSHEIYLQCIYEFQDGLKAMNHELAFDVASKQPLRESTPAKPSQPKSKTETLKHQGKWQLYRIRFSQAEKDREEIFARLENCNKRLKTLLQISEDNVDLAQKREAARNSESNALCRFWRQASRAFTALSMVWNCNCRPQHSTRLLLEHRTNTPTDFRLLYSKGPHKHQELRRIRITEKSTDLDTSASIQIKPNEAGAGKMTAHNPNHRDSTPKGSALKKKNTTSSLGNIRMQPSVTITQVEHSSAPIVGTSCLTRPITDLCLSLECSDGQLCGFIAEEDYRYYVYQEPAVLGRSNSPRSITLDELLRKDGLPCPTRRQRVALAFILSSSFLQLLESPWLSATWRKSDVVFFEDPAHPGVFKLDEPHLDNCLQGKSEPSPPTENSRRMQLSSSLEMLGIVLLELCFGKLLGEQPCRLRYSDTGDSTIERALDIQAAREWHGEIEEEAGFDYSVAVGWCLGGMLSTPPDRWREAMLGKVVQSLESCHKYLQ</sequence>
<reference evidence="4 5" key="1">
    <citation type="submission" date="2024-03" db="EMBL/GenBank/DDBJ databases">
        <title>A high-quality draft genome sequence of Diaporthe vaccinii, a causative agent of upright dieback and viscid rot disease in cranberry plants.</title>
        <authorList>
            <person name="Sarrasin M."/>
            <person name="Lang B.F."/>
            <person name="Burger G."/>
        </authorList>
    </citation>
    <scope>NUCLEOTIDE SEQUENCE [LARGE SCALE GENOMIC DNA]</scope>
    <source>
        <strain evidence="4 5">IS7</strain>
    </source>
</reference>
<feature type="domain" description="DUF7580" evidence="3">
    <location>
        <begin position="214"/>
        <end position="559"/>
    </location>
</feature>
<dbReference type="PANTHER" id="PTHR35186">
    <property type="entry name" value="ANK_REP_REGION DOMAIN-CONTAINING PROTEIN"/>
    <property type="match status" value="1"/>
</dbReference>
<gene>
    <name evidence="4" type="ORF">FJTKL_07509</name>
</gene>
<proteinExistence type="predicted"/>
<keyword evidence="5" id="KW-1185">Reference proteome</keyword>
<evidence type="ECO:0000256" key="2">
    <source>
        <dbReference type="SAM" id="MobiDB-lite"/>
    </source>
</evidence>
<dbReference type="EMBL" id="JBAWTH010000028">
    <property type="protein sequence ID" value="KAL2285786.1"/>
    <property type="molecule type" value="Genomic_DNA"/>
</dbReference>
<evidence type="ECO:0000313" key="5">
    <source>
        <dbReference type="Proteomes" id="UP001600888"/>
    </source>
</evidence>
<evidence type="ECO:0000256" key="1">
    <source>
        <dbReference type="SAM" id="Coils"/>
    </source>
</evidence>
<evidence type="ECO:0000259" key="3">
    <source>
        <dbReference type="Pfam" id="PF24476"/>
    </source>
</evidence>
<comment type="caution">
    <text evidence="4">The sequence shown here is derived from an EMBL/GenBank/DDBJ whole genome shotgun (WGS) entry which is preliminary data.</text>
</comment>
<dbReference type="Proteomes" id="UP001600888">
    <property type="component" value="Unassembled WGS sequence"/>
</dbReference>
<dbReference type="InterPro" id="IPR056002">
    <property type="entry name" value="DUF7580"/>
</dbReference>
<accession>A0ABR4ETM1</accession>
<organism evidence="4 5">
    <name type="scientific">Diaporthe vaccinii</name>
    <dbReference type="NCBI Taxonomy" id="105482"/>
    <lineage>
        <taxon>Eukaryota</taxon>
        <taxon>Fungi</taxon>
        <taxon>Dikarya</taxon>
        <taxon>Ascomycota</taxon>
        <taxon>Pezizomycotina</taxon>
        <taxon>Sordariomycetes</taxon>
        <taxon>Sordariomycetidae</taxon>
        <taxon>Diaporthales</taxon>
        <taxon>Diaporthaceae</taxon>
        <taxon>Diaporthe</taxon>
        <taxon>Diaporthe eres species complex</taxon>
    </lineage>
</organism>
<feature type="region of interest" description="Disordered" evidence="2">
    <location>
        <begin position="294"/>
        <end position="327"/>
    </location>
</feature>
<dbReference type="PANTHER" id="PTHR35186:SF4">
    <property type="entry name" value="PRION-INHIBITION AND PROPAGATION HELO DOMAIN-CONTAINING PROTEIN"/>
    <property type="match status" value="1"/>
</dbReference>
<feature type="coiled-coil region" evidence="1">
    <location>
        <begin position="165"/>
        <end position="203"/>
    </location>
</feature>
<feature type="region of interest" description="Disordered" evidence="2">
    <location>
        <begin position="131"/>
        <end position="153"/>
    </location>
</feature>
<protein>
    <recommendedName>
        <fullName evidence="3">DUF7580 domain-containing protein</fullName>
    </recommendedName>
</protein>
<dbReference type="Pfam" id="PF24476">
    <property type="entry name" value="DUF7580"/>
    <property type="match status" value="1"/>
</dbReference>
<keyword evidence="1" id="KW-0175">Coiled coil</keyword>